<dbReference type="EMBL" id="JAGFBS010000029">
    <property type="protein sequence ID" value="KAG6372132.1"/>
    <property type="molecule type" value="Genomic_DNA"/>
</dbReference>
<reference evidence="1" key="1">
    <citation type="submission" date="2021-03" db="EMBL/GenBank/DDBJ databases">
        <title>Evolutionary innovations through gain and loss of genes in the ectomycorrhizal Boletales.</title>
        <authorList>
            <person name="Wu G."/>
            <person name="Miyauchi S."/>
            <person name="Morin E."/>
            <person name="Yang Z.-L."/>
            <person name="Xu J."/>
            <person name="Martin F.M."/>
        </authorList>
    </citation>
    <scope>NUCLEOTIDE SEQUENCE</scope>
    <source>
        <strain evidence="1">BR01</strain>
    </source>
</reference>
<protein>
    <submittedName>
        <fullName evidence="1">Uncharacterized protein</fullName>
    </submittedName>
</protein>
<keyword evidence="2" id="KW-1185">Reference proteome</keyword>
<comment type="caution">
    <text evidence="1">The sequence shown here is derived from an EMBL/GenBank/DDBJ whole genome shotgun (WGS) entry which is preliminary data.</text>
</comment>
<dbReference type="Proteomes" id="UP000683000">
    <property type="component" value="Unassembled WGS sequence"/>
</dbReference>
<evidence type="ECO:0000313" key="2">
    <source>
        <dbReference type="Proteomes" id="UP000683000"/>
    </source>
</evidence>
<dbReference type="OrthoDB" id="10585649at2759"/>
<gene>
    <name evidence="1" type="ORF">JVT61DRAFT_7915</name>
</gene>
<proteinExistence type="predicted"/>
<sequence>MKGQLRKQMTAVTMLLCNPQQGARKLCNPPQQISRWVLPWKVLIPGSCSSITHQLAISSSELSSFRTVMLHPSNTFPLRTDFNTKAIEYIDEVIAEQCSQGLLVSEVIFIACQLWEDLRNWQSVLRKKAQTYVAQCYQWDPENCREQNILIVKGLLDGSGLFLRDGTDDQVPDYTQEDMSITSPIPPSLDSSSIFFTLALHLSASCFPKYFPTKFLE</sequence>
<name>A0A8I2YI10_9AGAM</name>
<dbReference type="AlphaFoldDB" id="A0A8I2YI10"/>
<evidence type="ECO:0000313" key="1">
    <source>
        <dbReference type="EMBL" id="KAG6372132.1"/>
    </source>
</evidence>
<accession>A0A8I2YI10</accession>
<organism evidence="1 2">
    <name type="scientific">Boletus reticuloceps</name>
    <dbReference type="NCBI Taxonomy" id="495285"/>
    <lineage>
        <taxon>Eukaryota</taxon>
        <taxon>Fungi</taxon>
        <taxon>Dikarya</taxon>
        <taxon>Basidiomycota</taxon>
        <taxon>Agaricomycotina</taxon>
        <taxon>Agaricomycetes</taxon>
        <taxon>Agaricomycetidae</taxon>
        <taxon>Boletales</taxon>
        <taxon>Boletineae</taxon>
        <taxon>Boletaceae</taxon>
        <taxon>Boletoideae</taxon>
        <taxon>Boletus</taxon>
    </lineage>
</organism>